<evidence type="ECO:0000256" key="1">
    <source>
        <dbReference type="SAM" id="MobiDB-lite"/>
    </source>
</evidence>
<evidence type="ECO:0000313" key="3">
    <source>
        <dbReference type="RefSeq" id="XP_008588539.1"/>
    </source>
</evidence>
<keyword evidence="2" id="KW-1185">Reference proteome</keyword>
<organism evidence="2 3">
    <name type="scientific">Galeopterus variegatus</name>
    <name type="common">Malayan flying lemur</name>
    <name type="synonym">Cynocephalus variegatus</name>
    <dbReference type="NCBI Taxonomy" id="482537"/>
    <lineage>
        <taxon>Eukaryota</taxon>
        <taxon>Metazoa</taxon>
        <taxon>Chordata</taxon>
        <taxon>Craniata</taxon>
        <taxon>Vertebrata</taxon>
        <taxon>Euteleostomi</taxon>
        <taxon>Mammalia</taxon>
        <taxon>Eutheria</taxon>
        <taxon>Euarchontoglires</taxon>
        <taxon>Dermoptera</taxon>
        <taxon>Cynocephalidae</taxon>
        <taxon>Galeopterus</taxon>
    </lineage>
</organism>
<sequence length="193" mass="20867">MCCSSAPPWAPAATRGATGLRSRTPSSLAPSTSGEKAPPKVRSSTQGRQWCTGLVKQRLWSGGQTHGWWSTAGVSSHLPWHSHWLTLSSAPRTSSPSSILFAPMSGAFGLSSPPTSSARTPNQPGLKEDLWKDRSGQARTHPLAGAHVHRQGHTHTMQILSSCCVSRDIYAYTSKHRDCGNKWDTHIETETCV</sequence>
<evidence type="ECO:0000313" key="2">
    <source>
        <dbReference type="Proteomes" id="UP000694923"/>
    </source>
</evidence>
<reference evidence="3" key="1">
    <citation type="submission" date="2025-08" db="UniProtKB">
        <authorList>
            <consortium name="RefSeq"/>
        </authorList>
    </citation>
    <scope>IDENTIFICATION</scope>
</reference>
<protein>
    <submittedName>
        <fullName evidence="3">Sigma non-opioid intracellular receptor 1 isoform X2</fullName>
    </submittedName>
</protein>
<dbReference type="GeneID" id="103605689"/>
<name>A0ABM0S6P8_GALVR</name>
<feature type="region of interest" description="Disordered" evidence="1">
    <location>
        <begin position="1"/>
        <end position="48"/>
    </location>
</feature>
<gene>
    <name evidence="3" type="primary">SIGMAR1</name>
</gene>
<keyword evidence="3" id="KW-0675">Receptor</keyword>
<proteinExistence type="predicted"/>
<feature type="compositionally biased region" description="Polar residues" evidence="1">
    <location>
        <begin position="21"/>
        <end position="34"/>
    </location>
</feature>
<dbReference type="RefSeq" id="XP_008588539.1">
    <property type="nucleotide sequence ID" value="XM_008590317.1"/>
</dbReference>
<dbReference type="Proteomes" id="UP000694923">
    <property type="component" value="Unplaced"/>
</dbReference>
<accession>A0ABM0S6P8</accession>